<name>A0A1D8N434_YARLL</name>
<feature type="compositionally biased region" description="Polar residues" evidence="1">
    <location>
        <begin position="22"/>
        <end position="38"/>
    </location>
</feature>
<gene>
    <name evidence="2" type="ORF">YALI1_A08197g</name>
</gene>
<feature type="region of interest" description="Disordered" evidence="1">
    <location>
        <begin position="17"/>
        <end position="46"/>
    </location>
</feature>
<protein>
    <submittedName>
        <fullName evidence="2">Uncharacterized protein</fullName>
    </submittedName>
</protein>
<evidence type="ECO:0000313" key="3">
    <source>
        <dbReference type="Proteomes" id="UP000182444"/>
    </source>
</evidence>
<dbReference type="RefSeq" id="XP_068137793.1">
    <property type="nucleotide sequence ID" value="XM_068281692.1"/>
</dbReference>
<evidence type="ECO:0000256" key="1">
    <source>
        <dbReference type="SAM" id="MobiDB-lite"/>
    </source>
</evidence>
<proteinExistence type="predicted"/>
<evidence type="ECO:0000313" key="2">
    <source>
        <dbReference type="EMBL" id="AOW00404.1"/>
    </source>
</evidence>
<accession>A0A1D8N434</accession>
<dbReference type="AlphaFoldDB" id="A0A1D8N434"/>
<dbReference type="VEuPathDB" id="FungiDB:YALI1_A08197g"/>
<reference evidence="2 3" key="1">
    <citation type="journal article" date="2016" name="PLoS ONE">
        <title>Sequence Assembly of Yarrowia lipolytica Strain W29/CLIB89 Shows Transposable Element Diversity.</title>
        <authorList>
            <person name="Magnan C."/>
            <person name="Yu J."/>
            <person name="Chang I."/>
            <person name="Jahn E."/>
            <person name="Kanomata Y."/>
            <person name="Wu J."/>
            <person name="Zeller M."/>
            <person name="Oakes M."/>
            <person name="Baldi P."/>
            <person name="Sandmeyer S."/>
        </authorList>
    </citation>
    <scope>NUCLEOTIDE SEQUENCE [LARGE SCALE GENOMIC DNA]</scope>
    <source>
        <strain evidence="3">CLIB89(W29)</strain>
    </source>
</reference>
<dbReference type="Proteomes" id="UP000182444">
    <property type="component" value="Chromosome 1A"/>
</dbReference>
<sequence length="155" mass="16785">MPFGSARFISGIRCARAARPGQSRSHSVPGSNVDTTGATEREKKIRRRNVPYLYPEPSVCATTQPMSPDRLIETRDKQQHFATIQGRVRLLVGGHVGGHVGVVSGGGHVGRHVTLETTPDSPFSITHQSLPLMASMPSDSCFCPIYSMQLSDEGK</sequence>
<dbReference type="EMBL" id="CP017553">
    <property type="protein sequence ID" value="AOW00404.1"/>
    <property type="molecule type" value="Genomic_DNA"/>
</dbReference>
<organism evidence="2 3">
    <name type="scientific">Yarrowia lipolytica</name>
    <name type="common">Candida lipolytica</name>
    <dbReference type="NCBI Taxonomy" id="4952"/>
    <lineage>
        <taxon>Eukaryota</taxon>
        <taxon>Fungi</taxon>
        <taxon>Dikarya</taxon>
        <taxon>Ascomycota</taxon>
        <taxon>Saccharomycotina</taxon>
        <taxon>Dipodascomycetes</taxon>
        <taxon>Dipodascales</taxon>
        <taxon>Dipodascales incertae sedis</taxon>
        <taxon>Yarrowia</taxon>
    </lineage>
</organism>
<dbReference type="GeneID" id="94582352"/>